<evidence type="ECO:0000313" key="7">
    <source>
        <dbReference type="EMBL" id="WAG59821.1"/>
    </source>
</evidence>
<dbReference type="PANTHER" id="PTHR43333">
    <property type="entry name" value="2-HACID_DH_C DOMAIN-CONTAINING PROTEIN"/>
    <property type="match status" value="1"/>
</dbReference>
<sequence>MAIKTLFTYNYGGEKRKDIEAFGYDIKVISEENLIYNEELADIEVLVCYDPFKTLDIKKMKKLKWIQLSSIGIDQLPLEYVKKSSIIITNNKGGYSIPMGEWIVLKTLEMLKNSKKLYKNQFDKKWKMDTSLLEVYGKTIGFIGTGTIANEAAKRFQGFGVTILGVNTSGHDAEYFDRCYAMDELREMLKLCDVVVVTVPYTKSTYHLINNDMFNSMKDGTFFINVARGNIVDEPFLIESLKNGKLAGAAIDVYEEEPLKDNSELWELDNIILTSHNSWISQMRNERRFETIYENMKKYIISEKLVNVVDLKRGY</sequence>
<dbReference type="RefSeq" id="WP_216124386.1">
    <property type="nucleotide sequence ID" value="NZ_CP086239.1"/>
</dbReference>
<protein>
    <submittedName>
        <fullName evidence="7">Phosphoglycerate dehydrogenase</fullName>
    </submittedName>
</protein>
<dbReference type="Pfam" id="PF02826">
    <property type="entry name" value="2-Hacid_dh_C"/>
    <property type="match status" value="1"/>
</dbReference>
<evidence type="ECO:0000259" key="5">
    <source>
        <dbReference type="Pfam" id="PF00389"/>
    </source>
</evidence>
<accession>A0AA47EGK2</accession>
<dbReference type="InterPro" id="IPR006139">
    <property type="entry name" value="D-isomer_2_OHA_DH_cat_dom"/>
</dbReference>
<feature type="domain" description="D-isomer specific 2-hydroxyacid dehydrogenase catalytic" evidence="5">
    <location>
        <begin position="37"/>
        <end position="309"/>
    </location>
</feature>
<keyword evidence="2 4" id="KW-0560">Oxidoreductase</keyword>
<evidence type="ECO:0000256" key="2">
    <source>
        <dbReference type="ARBA" id="ARBA00023002"/>
    </source>
</evidence>
<evidence type="ECO:0000313" key="8">
    <source>
        <dbReference type="Proteomes" id="UP001164733"/>
    </source>
</evidence>
<reference evidence="7" key="1">
    <citation type="submission" date="2021-11" db="EMBL/GenBank/DDBJ databases">
        <title>Clostridia strains as spoilage organisms.</title>
        <authorList>
            <person name="Wambui J."/>
            <person name="Stevens M.J.A."/>
            <person name="Stephan R."/>
        </authorList>
    </citation>
    <scope>NUCLEOTIDE SEQUENCE</scope>
    <source>
        <strain evidence="7">CF009</strain>
    </source>
</reference>
<dbReference type="GO" id="GO:0016616">
    <property type="term" value="F:oxidoreductase activity, acting on the CH-OH group of donors, NAD or NADP as acceptor"/>
    <property type="evidence" value="ECO:0007669"/>
    <property type="project" value="InterPro"/>
</dbReference>
<evidence type="ECO:0000256" key="1">
    <source>
        <dbReference type="ARBA" id="ARBA00005854"/>
    </source>
</evidence>
<dbReference type="EMBL" id="CP086239">
    <property type="protein sequence ID" value="WAG59821.1"/>
    <property type="molecule type" value="Genomic_DNA"/>
</dbReference>
<organism evidence="7 8">
    <name type="scientific">Clostridium estertheticum</name>
    <dbReference type="NCBI Taxonomy" id="238834"/>
    <lineage>
        <taxon>Bacteria</taxon>
        <taxon>Bacillati</taxon>
        <taxon>Bacillota</taxon>
        <taxon>Clostridia</taxon>
        <taxon>Eubacteriales</taxon>
        <taxon>Clostridiaceae</taxon>
        <taxon>Clostridium</taxon>
    </lineage>
</organism>
<gene>
    <name evidence="7" type="ORF">LL038_19990</name>
</gene>
<dbReference type="AlphaFoldDB" id="A0AA47EGK2"/>
<dbReference type="InterPro" id="IPR006140">
    <property type="entry name" value="D-isomer_DH_NAD-bd"/>
</dbReference>
<dbReference type="InterPro" id="IPR029753">
    <property type="entry name" value="D-isomer_DH_CS"/>
</dbReference>
<evidence type="ECO:0000256" key="3">
    <source>
        <dbReference type="ARBA" id="ARBA00023027"/>
    </source>
</evidence>
<keyword evidence="3" id="KW-0520">NAD</keyword>
<dbReference type="CDD" id="cd12155">
    <property type="entry name" value="PGDH_1"/>
    <property type="match status" value="1"/>
</dbReference>
<dbReference type="PROSITE" id="PS00671">
    <property type="entry name" value="D_2_HYDROXYACID_DH_3"/>
    <property type="match status" value="1"/>
</dbReference>
<evidence type="ECO:0000259" key="6">
    <source>
        <dbReference type="Pfam" id="PF02826"/>
    </source>
</evidence>
<dbReference type="GO" id="GO:0051287">
    <property type="term" value="F:NAD binding"/>
    <property type="evidence" value="ECO:0007669"/>
    <property type="project" value="InterPro"/>
</dbReference>
<proteinExistence type="inferred from homology"/>
<comment type="similarity">
    <text evidence="1 4">Belongs to the D-isomer specific 2-hydroxyacid dehydrogenase family.</text>
</comment>
<evidence type="ECO:0000256" key="4">
    <source>
        <dbReference type="RuleBase" id="RU003719"/>
    </source>
</evidence>
<dbReference type="PANTHER" id="PTHR43333:SF1">
    <property type="entry name" value="D-ISOMER SPECIFIC 2-HYDROXYACID DEHYDROGENASE NAD-BINDING DOMAIN-CONTAINING PROTEIN"/>
    <property type="match status" value="1"/>
</dbReference>
<dbReference type="Pfam" id="PF00389">
    <property type="entry name" value="2-Hacid_dh"/>
    <property type="match status" value="1"/>
</dbReference>
<name>A0AA47EGK2_9CLOT</name>
<feature type="domain" description="D-isomer specific 2-hydroxyacid dehydrogenase NAD-binding" evidence="6">
    <location>
        <begin position="108"/>
        <end position="277"/>
    </location>
</feature>
<dbReference type="Proteomes" id="UP001164733">
    <property type="component" value="Chromosome"/>
</dbReference>